<sequence length="476" mass="54244">MSYNSEAHTLYSNETYLSDLNSSASISQRSTWSILWACLATIFACTWVSVHPNMPGPNDGKLRIALQRLELMSWTIVAPEMVMFWAMRQWKGARDLVQIYGVYGWTMTHAHFLQMGGFMLAEGNEDISVILPGDFYDLLRGGYIGLPLISEKEIQDRSKGDALPKGLVLLQTSWFIAQCVSRKIQGLTTTELELVTVAFAFLNGIMYFLWWSKPVDVKACVRVYRLTGSIPRPRVIYPRIPCSEYDSDALIQTPTIYPSGRDTPSVLKVGTPANSELLNLNLQAVRPETIRWRDDLHSRFLQGSTFIFRRLKEMRGDHGVDYSRLSDKTRIPTFFAYRGRPRSNIVAYDQYDIIICAISMFFGLIHCAGWFFVFPSSSERIVWKASSVIISSLPTIFLLSQCSLHIWLDVVNGRVDGRTYFFVGRTYVTVWWIVVSLIPLYILGRLALLGEAFIALRSLPRSAHVVVNWTDYLPHI</sequence>
<feature type="transmembrane region" description="Helical" evidence="1">
    <location>
        <begin position="192"/>
        <end position="211"/>
    </location>
</feature>
<dbReference type="PANTHER" id="PTHR35043:SF7">
    <property type="entry name" value="TRANSCRIPTION FACTOR DOMAIN-CONTAINING PROTEIN"/>
    <property type="match status" value="1"/>
</dbReference>
<gene>
    <name evidence="2" type="ORF">GALMADRAFT_1346348</name>
</gene>
<keyword evidence="1" id="KW-0472">Membrane</keyword>
<feature type="transmembrane region" description="Helical" evidence="1">
    <location>
        <begin position="428"/>
        <end position="448"/>
    </location>
</feature>
<feature type="transmembrane region" description="Helical" evidence="1">
    <location>
        <begin position="32"/>
        <end position="51"/>
    </location>
</feature>
<feature type="transmembrane region" description="Helical" evidence="1">
    <location>
        <begin position="71"/>
        <end position="87"/>
    </location>
</feature>
<feature type="transmembrane region" description="Helical" evidence="1">
    <location>
        <begin position="385"/>
        <end position="408"/>
    </location>
</feature>
<dbReference type="Proteomes" id="UP000027222">
    <property type="component" value="Unassembled WGS sequence"/>
</dbReference>
<organism evidence="2 3">
    <name type="scientific">Galerina marginata (strain CBS 339.88)</name>
    <dbReference type="NCBI Taxonomy" id="685588"/>
    <lineage>
        <taxon>Eukaryota</taxon>
        <taxon>Fungi</taxon>
        <taxon>Dikarya</taxon>
        <taxon>Basidiomycota</taxon>
        <taxon>Agaricomycotina</taxon>
        <taxon>Agaricomycetes</taxon>
        <taxon>Agaricomycetidae</taxon>
        <taxon>Agaricales</taxon>
        <taxon>Agaricineae</taxon>
        <taxon>Strophariaceae</taxon>
        <taxon>Galerina</taxon>
    </lineage>
</organism>
<evidence type="ECO:0000313" key="3">
    <source>
        <dbReference type="Proteomes" id="UP000027222"/>
    </source>
</evidence>
<evidence type="ECO:0000313" key="2">
    <source>
        <dbReference type="EMBL" id="KDR70790.1"/>
    </source>
</evidence>
<name>A0A067SIM0_GALM3</name>
<dbReference type="EMBL" id="KL142395">
    <property type="protein sequence ID" value="KDR70790.1"/>
    <property type="molecule type" value="Genomic_DNA"/>
</dbReference>
<feature type="transmembrane region" description="Helical" evidence="1">
    <location>
        <begin position="351"/>
        <end position="373"/>
    </location>
</feature>
<dbReference type="AlphaFoldDB" id="A0A067SIM0"/>
<reference evidence="3" key="1">
    <citation type="journal article" date="2014" name="Proc. Natl. Acad. Sci. U.S.A.">
        <title>Extensive sampling of basidiomycete genomes demonstrates inadequacy of the white-rot/brown-rot paradigm for wood decay fungi.</title>
        <authorList>
            <person name="Riley R."/>
            <person name="Salamov A.A."/>
            <person name="Brown D.W."/>
            <person name="Nagy L.G."/>
            <person name="Floudas D."/>
            <person name="Held B.W."/>
            <person name="Levasseur A."/>
            <person name="Lombard V."/>
            <person name="Morin E."/>
            <person name="Otillar R."/>
            <person name="Lindquist E.A."/>
            <person name="Sun H."/>
            <person name="LaButti K.M."/>
            <person name="Schmutz J."/>
            <person name="Jabbour D."/>
            <person name="Luo H."/>
            <person name="Baker S.E."/>
            <person name="Pisabarro A.G."/>
            <person name="Walton J.D."/>
            <person name="Blanchette R.A."/>
            <person name="Henrissat B."/>
            <person name="Martin F."/>
            <person name="Cullen D."/>
            <person name="Hibbett D.S."/>
            <person name="Grigoriev I.V."/>
        </authorList>
    </citation>
    <scope>NUCLEOTIDE SEQUENCE [LARGE SCALE GENOMIC DNA]</scope>
    <source>
        <strain evidence="3">CBS 339.88</strain>
    </source>
</reference>
<evidence type="ECO:0000256" key="1">
    <source>
        <dbReference type="SAM" id="Phobius"/>
    </source>
</evidence>
<accession>A0A067SIM0</accession>
<keyword evidence="1" id="KW-0812">Transmembrane</keyword>
<dbReference type="OrthoDB" id="9451547at2759"/>
<proteinExistence type="predicted"/>
<protein>
    <submittedName>
        <fullName evidence="2">Uncharacterized protein</fullName>
    </submittedName>
</protein>
<dbReference type="PANTHER" id="PTHR35043">
    <property type="entry name" value="TRANSCRIPTION FACTOR DOMAIN-CONTAINING PROTEIN"/>
    <property type="match status" value="1"/>
</dbReference>
<keyword evidence="3" id="KW-1185">Reference proteome</keyword>
<dbReference type="HOGENOM" id="CLU_022883_6_1_1"/>
<keyword evidence="1" id="KW-1133">Transmembrane helix</keyword>